<name>A0ABS3K3I0_9HYPH</name>
<proteinExistence type="inferred from homology"/>
<comment type="caution">
    <text evidence="6">The sequence shown here is derived from an EMBL/GenBank/DDBJ whole genome shotgun (WGS) entry which is preliminary data.</text>
</comment>
<dbReference type="PANTHER" id="PTHR30427">
    <property type="entry name" value="TRANSCRIPTIONAL ACTIVATOR PROTEIN LYSR"/>
    <property type="match status" value="1"/>
</dbReference>
<dbReference type="Pfam" id="PF00126">
    <property type="entry name" value="HTH_1"/>
    <property type="match status" value="1"/>
</dbReference>
<evidence type="ECO:0000256" key="3">
    <source>
        <dbReference type="ARBA" id="ARBA00023125"/>
    </source>
</evidence>
<reference evidence="6 7" key="1">
    <citation type="submission" date="2020-10" db="EMBL/GenBank/DDBJ databases">
        <title>Genomic characterization of underground lake bacteria from Wind Cave National Park: Insight into the archetypical LuxI/LuxR and identification of LuxR solos.</title>
        <authorList>
            <person name="Wengert P.C."/>
            <person name="Savka M.A."/>
        </authorList>
    </citation>
    <scope>NUCLEOTIDE SEQUENCE [LARGE SCALE GENOMIC DNA]</scope>
    <source>
        <strain evidence="6 7">SD316</strain>
    </source>
</reference>
<evidence type="ECO:0000256" key="2">
    <source>
        <dbReference type="ARBA" id="ARBA00023015"/>
    </source>
</evidence>
<keyword evidence="4" id="KW-0804">Transcription</keyword>
<dbReference type="Proteomes" id="UP000718278">
    <property type="component" value="Unassembled WGS sequence"/>
</dbReference>
<dbReference type="RefSeq" id="WP_207489679.1">
    <property type="nucleotide sequence ID" value="NZ_JADIJS010000003.1"/>
</dbReference>
<dbReference type="InterPro" id="IPR000847">
    <property type="entry name" value="LysR_HTH_N"/>
</dbReference>
<evidence type="ECO:0000313" key="7">
    <source>
        <dbReference type="Proteomes" id="UP000718278"/>
    </source>
</evidence>
<comment type="similarity">
    <text evidence="1">Belongs to the LysR transcriptional regulatory family.</text>
</comment>
<keyword evidence="2" id="KW-0805">Transcription regulation</keyword>
<sequence length="336" mass="35887">MIVMELRSLETFLAVMSTGSITGAAKLLGRSQSQVTRLIQELEVTLGFSLFERNGPRIAPTIKGIAFHVDVERLVSGLGQLRERANTIARSEAEPIEIAATSAFATGIIPKALAKMQEIELPRTVHLRSMAAEAAVQAVLARSSDFCVTSLPAELPGLTAHGLFQGSCVAAVSTSDPLAAKEVISIKDLVSRTLITTANPYRLRGRVNHALESADVQVGRIIDTNVAISAMQIASTGLGVAIVEPATGYFLQTPNVVVRPLDADIPFFWGIFSATARPLSECTRALIDQIIATARAQTPGFVDYDPAQSEHVAQTMFEAKSNRFLSSFTAPGSNPD</sequence>
<accession>A0ABS3K3I0</accession>
<evidence type="ECO:0000256" key="1">
    <source>
        <dbReference type="ARBA" id="ARBA00009437"/>
    </source>
</evidence>
<protein>
    <submittedName>
        <fullName evidence="6">LysR family transcriptional regulator</fullName>
    </submittedName>
</protein>
<evidence type="ECO:0000256" key="4">
    <source>
        <dbReference type="ARBA" id="ARBA00023163"/>
    </source>
</evidence>
<dbReference type="Gene3D" id="3.40.190.290">
    <property type="match status" value="1"/>
</dbReference>
<evidence type="ECO:0000313" key="6">
    <source>
        <dbReference type="EMBL" id="MBO1040910.1"/>
    </source>
</evidence>
<dbReference type="SUPFAM" id="SSF46785">
    <property type="entry name" value="Winged helix' DNA-binding domain"/>
    <property type="match status" value="1"/>
</dbReference>
<dbReference type="Gene3D" id="1.10.10.10">
    <property type="entry name" value="Winged helix-like DNA-binding domain superfamily/Winged helix DNA-binding domain"/>
    <property type="match status" value="1"/>
</dbReference>
<evidence type="ECO:0000259" key="5">
    <source>
        <dbReference type="PROSITE" id="PS50931"/>
    </source>
</evidence>
<keyword evidence="3" id="KW-0238">DNA-binding</keyword>
<keyword evidence="7" id="KW-1185">Reference proteome</keyword>
<feature type="domain" description="HTH lysR-type" evidence="5">
    <location>
        <begin position="4"/>
        <end position="61"/>
    </location>
</feature>
<dbReference type="PROSITE" id="PS50931">
    <property type="entry name" value="HTH_LYSR"/>
    <property type="match status" value="1"/>
</dbReference>
<dbReference type="Pfam" id="PF03466">
    <property type="entry name" value="LysR_substrate"/>
    <property type="match status" value="1"/>
</dbReference>
<dbReference type="EMBL" id="JADIJS010000003">
    <property type="protein sequence ID" value="MBO1040910.1"/>
    <property type="molecule type" value="Genomic_DNA"/>
</dbReference>
<dbReference type="InterPro" id="IPR036390">
    <property type="entry name" value="WH_DNA-bd_sf"/>
</dbReference>
<dbReference type="SUPFAM" id="SSF53850">
    <property type="entry name" value="Periplasmic binding protein-like II"/>
    <property type="match status" value="1"/>
</dbReference>
<dbReference type="PANTHER" id="PTHR30427:SF1">
    <property type="entry name" value="TRANSCRIPTIONAL ACTIVATOR PROTEIN LYSR"/>
    <property type="match status" value="1"/>
</dbReference>
<dbReference type="InterPro" id="IPR036388">
    <property type="entry name" value="WH-like_DNA-bd_sf"/>
</dbReference>
<organism evidence="6 7">
    <name type="scientific">Brucella pituitosa</name>
    <dbReference type="NCBI Taxonomy" id="571256"/>
    <lineage>
        <taxon>Bacteria</taxon>
        <taxon>Pseudomonadati</taxon>
        <taxon>Pseudomonadota</taxon>
        <taxon>Alphaproteobacteria</taxon>
        <taxon>Hyphomicrobiales</taxon>
        <taxon>Brucellaceae</taxon>
        <taxon>Brucella/Ochrobactrum group</taxon>
        <taxon>Brucella</taxon>
    </lineage>
</organism>
<gene>
    <name evidence="6" type="ORF">IPV26_14670</name>
</gene>
<dbReference type="InterPro" id="IPR005119">
    <property type="entry name" value="LysR_subst-bd"/>
</dbReference>